<dbReference type="CDD" id="cd11030">
    <property type="entry name" value="CYP105-like"/>
    <property type="match status" value="1"/>
</dbReference>
<evidence type="ECO:0000256" key="4">
    <source>
        <dbReference type="ARBA" id="ARBA00023002"/>
    </source>
</evidence>
<dbReference type="GO" id="GO:0005506">
    <property type="term" value="F:iron ion binding"/>
    <property type="evidence" value="ECO:0007669"/>
    <property type="project" value="InterPro"/>
</dbReference>
<evidence type="ECO:0000313" key="8">
    <source>
        <dbReference type="EMBL" id="TDD54203.1"/>
    </source>
</evidence>
<dbReference type="InterPro" id="IPR002397">
    <property type="entry name" value="Cyt_P450_B"/>
</dbReference>
<keyword evidence="9" id="KW-1185">Reference proteome</keyword>
<sequence>MEQCPIALPFDRPGPFDPPRALAGLREQAPMTPLSFVDGHVGWLATGYEAARTVLADPRFSARRELMHVPLDLGFAHEIAGGPPEAGEFLRMDPPEHTRYRRLLIAQFTARRLKQLEPRIAEVTQTCLDRMEAAGSPVDLVREFALPVPSRVICELFGVPYARLEEFQNHLGTMVDTDAPGEEAMEAYTAFLEFLAGLIADKRKAPGEDFFSGLVDSGELSDEELTNIGFILFGAGFETTANMLGLGTFALLSHPDQLALLRGDPSLIDGAVEELLRHLTIIHFGPLRAALEDVEVEGALVRKGQVVVVSLPAANRDPKRFTDPERLDITGSAQGHLTFGYGPHQCLGQQLARIEMRIAFPALLERFPTLRLACAPEDVPTKDMMIVHGVKKLPVAW</sequence>
<reference evidence="8 9" key="1">
    <citation type="submission" date="2019-03" db="EMBL/GenBank/DDBJ databases">
        <title>Draft genome sequences of novel Actinobacteria.</title>
        <authorList>
            <person name="Sahin N."/>
            <person name="Ay H."/>
            <person name="Saygin H."/>
        </authorList>
    </citation>
    <scope>NUCLEOTIDE SEQUENCE [LARGE SCALE GENOMIC DNA]</scope>
    <source>
        <strain evidence="8 9">CH32</strain>
    </source>
</reference>
<dbReference type="GO" id="GO:0016705">
    <property type="term" value="F:oxidoreductase activity, acting on paired donors, with incorporation or reduction of molecular oxygen"/>
    <property type="evidence" value="ECO:0007669"/>
    <property type="project" value="InterPro"/>
</dbReference>
<dbReference type="GO" id="GO:0020037">
    <property type="term" value="F:heme binding"/>
    <property type="evidence" value="ECO:0007669"/>
    <property type="project" value="InterPro"/>
</dbReference>
<organism evidence="8 9">
    <name type="scientific">Nonomuraea terrae</name>
    <dbReference type="NCBI Taxonomy" id="2530383"/>
    <lineage>
        <taxon>Bacteria</taxon>
        <taxon>Bacillati</taxon>
        <taxon>Actinomycetota</taxon>
        <taxon>Actinomycetes</taxon>
        <taxon>Streptosporangiales</taxon>
        <taxon>Streptosporangiaceae</taxon>
        <taxon>Nonomuraea</taxon>
    </lineage>
</organism>
<keyword evidence="3 7" id="KW-0479">Metal-binding</keyword>
<evidence type="ECO:0000256" key="2">
    <source>
        <dbReference type="ARBA" id="ARBA00022617"/>
    </source>
</evidence>
<dbReference type="InterPro" id="IPR036396">
    <property type="entry name" value="Cyt_P450_sf"/>
</dbReference>
<dbReference type="AlphaFoldDB" id="A0A4R4Z7Q9"/>
<keyword evidence="2 7" id="KW-0349">Heme</keyword>
<gene>
    <name evidence="8" type="ORF">E1286_05655</name>
</gene>
<evidence type="ECO:0000256" key="5">
    <source>
        <dbReference type="ARBA" id="ARBA00023004"/>
    </source>
</evidence>
<dbReference type="GO" id="GO:0004497">
    <property type="term" value="F:monooxygenase activity"/>
    <property type="evidence" value="ECO:0007669"/>
    <property type="project" value="UniProtKB-KW"/>
</dbReference>
<proteinExistence type="inferred from homology"/>
<comment type="caution">
    <text evidence="8">The sequence shown here is derived from an EMBL/GenBank/DDBJ whole genome shotgun (WGS) entry which is preliminary data.</text>
</comment>
<dbReference type="Gene3D" id="1.10.630.10">
    <property type="entry name" value="Cytochrome P450"/>
    <property type="match status" value="1"/>
</dbReference>
<dbReference type="PANTHER" id="PTHR46696:SF1">
    <property type="entry name" value="CYTOCHROME P450 YJIB-RELATED"/>
    <property type="match status" value="1"/>
</dbReference>
<evidence type="ECO:0000256" key="1">
    <source>
        <dbReference type="ARBA" id="ARBA00010617"/>
    </source>
</evidence>
<dbReference type="InterPro" id="IPR001128">
    <property type="entry name" value="Cyt_P450"/>
</dbReference>
<protein>
    <submittedName>
        <fullName evidence="8">Cytochrome P450</fullName>
    </submittedName>
</protein>
<dbReference type="SUPFAM" id="SSF48264">
    <property type="entry name" value="Cytochrome P450"/>
    <property type="match status" value="1"/>
</dbReference>
<dbReference type="PANTHER" id="PTHR46696">
    <property type="entry name" value="P450, PUTATIVE (EUROFUNG)-RELATED"/>
    <property type="match status" value="1"/>
</dbReference>
<evidence type="ECO:0000256" key="7">
    <source>
        <dbReference type="RuleBase" id="RU000461"/>
    </source>
</evidence>
<dbReference type="PRINTS" id="PR00359">
    <property type="entry name" value="BP450"/>
</dbReference>
<keyword evidence="4 7" id="KW-0560">Oxidoreductase</keyword>
<dbReference type="InterPro" id="IPR017972">
    <property type="entry name" value="Cyt_P450_CS"/>
</dbReference>
<comment type="similarity">
    <text evidence="1 7">Belongs to the cytochrome P450 family.</text>
</comment>
<evidence type="ECO:0000313" key="9">
    <source>
        <dbReference type="Proteomes" id="UP000295302"/>
    </source>
</evidence>
<dbReference type="Proteomes" id="UP000295302">
    <property type="component" value="Unassembled WGS sequence"/>
</dbReference>
<dbReference type="RefSeq" id="WP_132609388.1">
    <property type="nucleotide sequence ID" value="NZ_SMKQ01000009.1"/>
</dbReference>
<dbReference type="PROSITE" id="PS00086">
    <property type="entry name" value="CYTOCHROME_P450"/>
    <property type="match status" value="1"/>
</dbReference>
<dbReference type="EMBL" id="SMKQ01000009">
    <property type="protein sequence ID" value="TDD54203.1"/>
    <property type="molecule type" value="Genomic_DNA"/>
</dbReference>
<evidence type="ECO:0000256" key="6">
    <source>
        <dbReference type="ARBA" id="ARBA00023033"/>
    </source>
</evidence>
<keyword evidence="6 7" id="KW-0503">Monooxygenase</keyword>
<dbReference type="Pfam" id="PF00067">
    <property type="entry name" value="p450"/>
    <property type="match status" value="1"/>
</dbReference>
<dbReference type="PRINTS" id="PR00385">
    <property type="entry name" value="P450"/>
</dbReference>
<accession>A0A4R4Z7Q9</accession>
<evidence type="ECO:0000256" key="3">
    <source>
        <dbReference type="ARBA" id="ARBA00022723"/>
    </source>
</evidence>
<name>A0A4R4Z7Q9_9ACTN</name>
<dbReference type="FunFam" id="1.10.630.10:FF:000018">
    <property type="entry name" value="Cytochrome P450 monooxygenase"/>
    <property type="match status" value="1"/>
</dbReference>
<dbReference type="OrthoDB" id="4133219at2"/>
<keyword evidence="5 7" id="KW-0408">Iron</keyword>